<reference evidence="4" key="2">
    <citation type="submission" date="2019-10" db="EMBL/GenBank/DDBJ databases">
        <authorList>
            <consortium name="NCBI Genome Project"/>
        </authorList>
    </citation>
    <scope>NUCLEOTIDE SEQUENCE</scope>
    <source>
        <strain evidence="4">NI907</strain>
    </source>
</reference>
<dbReference type="AlphaFoldDB" id="A0A6P8B6V4"/>
<dbReference type="InterPro" id="IPR009060">
    <property type="entry name" value="UBA-like_sf"/>
</dbReference>
<evidence type="ECO:0000313" key="4">
    <source>
        <dbReference type="RefSeq" id="XP_030982883.1"/>
    </source>
</evidence>
<reference evidence="3 4" key="1">
    <citation type="journal article" date="2019" name="Mol. Biol. Evol.">
        <title>Blast fungal genomes show frequent chromosomal changes, gene gains and losses, and effector gene turnover.</title>
        <authorList>
            <person name="Gomez Luciano L.B."/>
            <person name="Jason Tsai I."/>
            <person name="Chuma I."/>
            <person name="Tosa Y."/>
            <person name="Chen Y.H."/>
            <person name="Li J.Y."/>
            <person name="Li M.Y."/>
            <person name="Jade Lu M.Y."/>
            <person name="Nakayashiki H."/>
            <person name="Li W.H."/>
        </authorList>
    </citation>
    <scope>NUCLEOTIDE SEQUENCE [LARGE SCALE GENOMIC DNA]</scope>
    <source>
        <strain evidence="3 4">NI907</strain>
    </source>
</reference>
<dbReference type="Pfam" id="PF00627">
    <property type="entry name" value="UBA"/>
    <property type="match status" value="1"/>
</dbReference>
<evidence type="ECO:0000259" key="2">
    <source>
        <dbReference type="PROSITE" id="PS50030"/>
    </source>
</evidence>
<evidence type="ECO:0000313" key="3">
    <source>
        <dbReference type="Proteomes" id="UP000515153"/>
    </source>
</evidence>
<keyword evidence="3" id="KW-1185">Reference proteome</keyword>
<feature type="compositionally biased region" description="Basic and acidic residues" evidence="1">
    <location>
        <begin position="91"/>
        <end position="100"/>
    </location>
</feature>
<evidence type="ECO:0000256" key="1">
    <source>
        <dbReference type="SAM" id="MobiDB-lite"/>
    </source>
</evidence>
<feature type="compositionally biased region" description="Low complexity" evidence="1">
    <location>
        <begin position="1"/>
        <end position="25"/>
    </location>
</feature>
<feature type="compositionally biased region" description="Acidic residues" evidence="1">
    <location>
        <begin position="44"/>
        <end position="65"/>
    </location>
</feature>
<reference evidence="4" key="3">
    <citation type="submission" date="2025-08" db="UniProtKB">
        <authorList>
            <consortium name="RefSeq"/>
        </authorList>
    </citation>
    <scope>IDENTIFICATION</scope>
    <source>
        <strain evidence="4">NI907</strain>
    </source>
</reference>
<name>A0A6P8B6V4_PYRGI</name>
<dbReference type="SUPFAM" id="SSF46934">
    <property type="entry name" value="UBA-like"/>
    <property type="match status" value="1"/>
</dbReference>
<dbReference type="GeneID" id="41960644"/>
<protein>
    <recommendedName>
        <fullName evidence="2">UBA domain-containing protein</fullName>
    </recommendedName>
</protein>
<proteinExistence type="predicted"/>
<dbReference type="PROSITE" id="PS50030">
    <property type="entry name" value="UBA"/>
    <property type="match status" value="1"/>
</dbReference>
<sequence length="253" mass="25473">MPPTSGNAASSTAPTATGPLSSAGPSGPPPAAPPPLPEKKSFDDLDDEFEGLEDAQEGSAADEDFANISRSALDDFNPVFDDSSPPRSHGTKSDISKDHTTGTGAPNLGAETSSFDFVSGSSASLGSSSAQPASTGPAAPAKVAAPGTAAEASAGNDNHDWDALFADLDGPAAGNTGAVAPAAIENSTPAKSSTVAPSRPADVNRLLSEEGVHDDPILKNLTSMGYSRKDAVAALEKYDYNLERAANYLASQS</sequence>
<feature type="compositionally biased region" description="Low complexity" evidence="1">
    <location>
        <begin position="113"/>
        <end position="154"/>
    </location>
</feature>
<gene>
    <name evidence="4" type="ORF">PgNI_05704</name>
</gene>
<feature type="compositionally biased region" description="Pro residues" evidence="1">
    <location>
        <begin position="26"/>
        <end position="36"/>
    </location>
</feature>
<feature type="region of interest" description="Disordered" evidence="1">
    <location>
        <begin position="1"/>
        <end position="178"/>
    </location>
</feature>
<accession>A0A6P8B6V4</accession>
<feature type="domain" description="UBA" evidence="2">
    <location>
        <begin position="206"/>
        <end position="252"/>
    </location>
</feature>
<dbReference type="KEGG" id="pgri:PgNI_05704"/>
<organism evidence="3 4">
    <name type="scientific">Pyricularia grisea</name>
    <name type="common">Crabgrass-specific blast fungus</name>
    <name type="synonym">Magnaporthe grisea</name>
    <dbReference type="NCBI Taxonomy" id="148305"/>
    <lineage>
        <taxon>Eukaryota</taxon>
        <taxon>Fungi</taxon>
        <taxon>Dikarya</taxon>
        <taxon>Ascomycota</taxon>
        <taxon>Pezizomycotina</taxon>
        <taxon>Sordariomycetes</taxon>
        <taxon>Sordariomycetidae</taxon>
        <taxon>Magnaporthales</taxon>
        <taxon>Pyriculariaceae</taxon>
        <taxon>Pyricularia</taxon>
    </lineage>
</organism>
<dbReference type="RefSeq" id="XP_030982883.1">
    <property type="nucleotide sequence ID" value="XM_031125735.1"/>
</dbReference>
<dbReference type="InterPro" id="IPR015940">
    <property type="entry name" value="UBA"/>
</dbReference>
<dbReference type="Gene3D" id="1.10.8.10">
    <property type="entry name" value="DNA helicase RuvA subunit, C-terminal domain"/>
    <property type="match status" value="1"/>
</dbReference>
<dbReference type="SMART" id="SM00165">
    <property type="entry name" value="UBA"/>
    <property type="match status" value="1"/>
</dbReference>
<dbReference type="Proteomes" id="UP000515153">
    <property type="component" value="Chromosome I"/>
</dbReference>